<keyword evidence="3" id="KW-1185">Reference proteome</keyword>
<dbReference type="AlphaFoldDB" id="A0A2R6P8N0"/>
<proteinExistence type="predicted"/>
<evidence type="ECO:0000313" key="3">
    <source>
        <dbReference type="Proteomes" id="UP000186601"/>
    </source>
</evidence>
<reference evidence="2 3" key="1">
    <citation type="submission" date="2018-02" db="EMBL/GenBank/DDBJ databases">
        <title>Genome sequence of the basidiomycete white-rot fungus Phlebia centrifuga.</title>
        <authorList>
            <person name="Granchi Z."/>
            <person name="Peng M."/>
            <person name="de Vries R.P."/>
            <person name="Hilden K."/>
            <person name="Makela M.R."/>
            <person name="Grigoriev I."/>
            <person name="Riley R."/>
        </authorList>
    </citation>
    <scope>NUCLEOTIDE SEQUENCE [LARGE SCALE GENOMIC DNA]</scope>
    <source>
        <strain evidence="2 3">FBCC195</strain>
    </source>
</reference>
<name>A0A2R6P8N0_9APHY</name>
<feature type="compositionally biased region" description="Basic and acidic residues" evidence="1">
    <location>
        <begin position="37"/>
        <end position="47"/>
    </location>
</feature>
<evidence type="ECO:0000313" key="2">
    <source>
        <dbReference type="EMBL" id="PSR87213.1"/>
    </source>
</evidence>
<accession>A0A2R6P8N0</accession>
<protein>
    <submittedName>
        <fullName evidence="2">Uncharacterized protein</fullName>
    </submittedName>
</protein>
<organism evidence="2 3">
    <name type="scientific">Hermanssonia centrifuga</name>
    <dbReference type="NCBI Taxonomy" id="98765"/>
    <lineage>
        <taxon>Eukaryota</taxon>
        <taxon>Fungi</taxon>
        <taxon>Dikarya</taxon>
        <taxon>Basidiomycota</taxon>
        <taxon>Agaricomycotina</taxon>
        <taxon>Agaricomycetes</taxon>
        <taxon>Polyporales</taxon>
        <taxon>Meruliaceae</taxon>
        <taxon>Hermanssonia</taxon>
    </lineage>
</organism>
<feature type="region of interest" description="Disordered" evidence="1">
    <location>
        <begin position="1"/>
        <end position="58"/>
    </location>
</feature>
<dbReference type="Proteomes" id="UP000186601">
    <property type="component" value="Unassembled WGS sequence"/>
</dbReference>
<comment type="caution">
    <text evidence="2">The sequence shown here is derived from an EMBL/GenBank/DDBJ whole genome shotgun (WGS) entry which is preliminary data.</text>
</comment>
<evidence type="ECO:0000256" key="1">
    <source>
        <dbReference type="SAM" id="MobiDB-lite"/>
    </source>
</evidence>
<gene>
    <name evidence="2" type="ORF">PHLCEN_2v5220</name>
</gene>
<dbReference type="EMBL" id="MLYV02000516">
    <property type="protein sequence ID" value="PSR87213.1"/>
    <property type="molecule type" value="Genomic_DNA"/>
</dbReference>
<sequence length="58" mass="6030">MGVARMLSRSLDPEEPMAEGPRDRVGGISPPGLFNEPSDRLVSKRDNPGGIADPGVGA</sequence>